<dbReference type="Proteomes" id="UP001163046">
    <property type="component" value="Unassembled WGS sequence"/>
</dbReference>
<dbReference type="Gene3D" id="3.40.50.410">
    <property type="entry name" value="von Willebrand factor, type A domain"/>
    <property type="match status" value="1"/>
</dbReference>
<dbReference type="Pfam" id="PF05577">
    <property type="entry name" value="Peptidase_S28"/>
    <property type="match status" value="1"/>
</dbReference>
<dbReference type="Pfam" id="PF00092">
    <property type="entry name" value="VWA"/>
    <property type="match status" value="1"/>
</dbReference>
<dbReference type="GO" id="GO:0070008">
    <property type="term" value="F:serine-type exopeptidase activity"/>
    <property type="evidence" value="ECO:0007669"/>
    <property type="project" value="InterPro"/>
</dbReference>
<dbReference type="GO" id="GO:0008239">
    <property type="term" value="F:dipeptidyl-peptidase activity"/>
    <property type="evidence" value="ECO:0007669"/>
    <property type="project" value="TreeGrafter"/>
</dbReference>
<dbReference type="AlphaFoldDB" id="A0A9X0CRI5"/>
<proteinExistence type="predicted"/>
<keyword evidence="7" id="KW-1185">Reference proteome</keyword>
<keyword evidence="3" id="KW-0378">Hydrolase</keyword>
<dbReference type="Gene3D" id="1.20.120.980">
    <property type="entry name" value="Serine carboxypeptidase S28, SKS domain"/>
    <property type="match status" value="1"/>
</dbReference>
<gene>
    <name evidence="6" type="primary">DPP7_8</name>
    <name evidence="6" type="ORF">OS493_029418</name>
</gene>
<dbReference type="InterPro" id="IPR042269">
    <property type="entry name" value="Ser_carbopepase_S28_SKS"/>
</dbReference>
<keyword evidence="4" id="KW-0325">Glycoprotein</keyword>
<evidence type="ECO:0000313" key="7">
    <source>
        <dbReference type="Proteomes" id="UP001163046"/>
    </source>
</evidence>
<accession>A0A9X0CRI5</accession>
<dbReference type="InterPro" id="IPR036465">
    <property type="entry name" value="vWFA_dom_sf"/>
</dbReference>
<dbReference type="OrthoDB" id="1735038at2759"/>
<evidence type="ECO:0000256" key="4">
    <source>
        <dbReference type="ARBA" id="ARBA00023180"/>
    </source>
</evidence>
<evidence type="ECO:0000313" key="6">
    <source>
        <dbReference type="EMBL" id="KAJ7370874.1"/>
    </source>
</evidence>
<evidence type="ECO:0000256" key="1">
    <source>
        <dbReference type="ARBA" id="ARBA00022670"/>
    </source>
</evidence>
<evidence type="ECO:0000256" key="2">
    <source>
        <dbReference type="ARBA" id="ARBA00022729"/>
    </source>
</evidence>
<keyword evidence="1" id="KW-0645">Protease</keyword>
<dbReference type="InterPro" id="IPR008758">
    <property type="entry name" value="Peptidase_S28"/>
</dbReference>
<dbReference type="PANTHER" id="PTHR11010">
    <property type="entry name" value="PROTEASE S28 PRO-X CARBOXYPEPTIDASE-RELATED"/>
    <property type="match status" value="1"/>
</dbReference>
<comment type="caution">
    <text evidence="6">The sequence shown here is derived from an EMBL/GenBank/DDBJ whole genome shotgun (WGS) entry which is preliminary data.</text>
</comment>
<dbReference type="PANTHER" id="PTHR11010:SF107">
    <property type="entry name" value="DIPEPTIDYL PEPTIDASE 2"/>
    <property type="match status" value="1"/>
</dbReference>
<name>A0A9X0CRI5_9CNID</name>
<sequence>MRFKYPNVIDAALAASAPIYMLTFKGSQREFFFSAVTEDFLNADPNCPGYVVTAFEMLEMLTRIKRYTGLAELSRLFKLCKPLESTEQIHHLLGWIRNAFTNLAMGDYTYPTNFLAPLPVNVAICKMMATASSKLQGLADVTAMVYNGTNGTLTCLDPDTEYIECADPTGCGLGPDSPCIGLSGTSFCNCRPGFYNKESSCREEYSNAFNVGFVLYTGGDIDQYQKGNFKKQVEFVKGIAKTLKEDGDDTKVGIITYSDNPYVKLRFDDNATHAELGTVFGQY</sequence>
<organism evidence="6 7">
    <name type="scientific">Desmophyllum pertusum</name>
    <dbReference type="NCBI Taxonomy" id="174260"/>
    <lineage>
        <taxon>Eukaryota</taxon>
        <taxon>Metazoa</taxon>
        <taxon>Cnidaria</taxon>
        <taxon>Anthozoa</taxon>
        <taxon>Hexacorallia</taxon>
        <taxon>Scleractinia</taxon>
        <taxon>Caryophylliina</taxon>
        <taxon>Caryophylliidae</taxon>
        <taxon>Desmophyllum</taxon>
    </lineage>
</organism>
<evidence type="ECO:0000259" key="5">
    <source>
        <dbReference type="PROSITE" id="PS50234"/>
    </source>
</evidence>
<reference evidence="6" key="1">
    <citation type="submission" date="2023-01" db="EMBL/GenBank/DDBJ databases">
        <title>Genome assembly of the deep-sea coral Lophelia pertusa.</title>
        <authorList>
            <person name="Herrera S."/>
            <person name="Cordes E."/>
        </authorList>
    </citation>
    <scope>NUCLEOTIDE SEQUENCE</scope>
    <source>
        <strain evidence="6">USNM1676648</strain>
        <tissue evidence="6">Polyp</tissue>
    </source>
</reference>
<dbReference type="EMBL" id="MU826855">
    <property type="protein sequence ID" value="KAJ7370874.1"/>
    <property type="molecule type" value="Genomic_DNA"/>
</dbReference>
<evidence type="ECO:0000256" key="3">
    <source>
        <dbReference type="ARBA" id="ARBA00022801"/>
    </source>
</evidence>
<dbReference type="PROSITE" id="PS50234">
    <property type="entry name" value="VWFA"/>
    <property type="match status" value="1"/>
</dbReference>
<feature type="domain" description="VWFA" evidence="5">
    <location>
        <begin position="210"/>
        <end position="283"/>
    </location>
</feature>
<dbReference type="SUPFAM" id="SSF53300">
    <property type="entry name" value="vWA-like"/>
    <property type="match status" value="1"/>
</dbReference>
<keyword evidence="2" id="KW-0732">Signal</keyword>
<dbReference type="InterPro" id="IPR002035">
    <property type="entry name" value="VWF_A"/>
</dbReference>
<protein>
    <submittedName>
        <fullName evidence="6">Dipeptidyl peptidase 2</fullName>
    </submittedName>
</protein>
<dbReference type="GO" id="GO:0006508">
    <property type="term" value="P:proteolysis"/>
    <property type="evidence" value="ECO:0007669"/>
    <property type="project" value="UniProtKB-KW"/>
</dbReference>